<feature type="compositionally biased region" description="Polar residues" evidence="1">
    <location>
        <begin position="708"/>
        <end position="724"/>
    </location>
</feature>
<feature type="compositionally biased region" description="Polar residues" evidence="1">
    <location>
        <begin position="266"/>
        <end position="280"/>
    </location>
</feature>
<feature type="region of interest" description="Disordered" evidence="1">
    <location>
        <begin position="1150"/>
        <end position="1177"/>
    </location>
</feature>
<feature type="region of interest" description="Disordered" evidence="1">
    <location>
        <begin position="477"/>
        <end position="496"/>
    </location>
</feature>
<feature type="region of interest" description="Disordered" evidence="1">
    <location>
        <begin position="243"/>
        <end position="281"/>
    </location>
</feature>
<name>A0AAD9QJV9_ACRCE</name>
<feature type="compositionally biased region" description="Basic and acidic residues" evidence="1">
    <location>
        <begin position="725"/>
        <end position="740"/>
    </location>
</feature>
<feature type="compositionally biased region" description="Polar residues" evidence="1">
    <location>
        <begin position="1161"/>
        <end position="1177"/>
    </location>
</feature>
<reference evidence="2" key="2">
    <citation type="journal article" date="2023" name="Science">
        <title>Genomic signatures of disease resistance in endangered staghorn corals.</title>
        <authorList>
            <person name="Vollmer S.V."/>
            <person name="Selwyn J.D."/>
            <person name="Despard B.A."/>
            <person name="Roesel C.L."/>
        </authorList>
    </citation>
    <scope>NUCLEOTIDE SEQUENCE</scope>
    <source>
        <strain evidence="2">K2</strain>
    </source>
</reference>
<feature type="region of interest" description="Disordered" evidence="1">
    <location>
        <begin position="708"/>
        <end position="800"/>
    </location>
</feature>
<dbReference type="EMBL" id="JARQWQ010000028">
    <property type="protein sequence ID" value="KAK2562557.1"/>
    <property type="molecule type" value="Genomic_DNA"/>
</dbReference>
<evidence type="ECO:0000313" key="3">
    <source>
        <dbReference type="Proteomes" id="UP001249851"/>
    </source>
</evidence>
<feature type="compositionally biased region" description="Polar residues" evidence="1">
    <location>
        <begin position="772"/>
        <end position="797"/>
    </location>
</feature>
<organism evidence="2 3">
    <name type="scientific">Acropora cervicornis</name>
    <name type="common">Staghorn coral</name>
    <dbReference type="NCBI Taxonomy" id="6130"/>
    <lineage>
        <taxon>Eukaryota</taxon>
        <taxon>Metazoa</taxon>
        <taxon>Cnidaria</taxon>
        <taxon>Anthozoa</taxon>
        <taxon>Hexacorallia</taxon>
        <taxon>Scleractinia</taxon>
        <taxon>Astrocoeniina</taxon>
        <taxon>Acroporidae</taxon>
        <taxon>Acropora</taxon>
    </lineage>
</organism>
<evidence type="ECO:0000313" key="2">
    <source>
        <dbReference type="EMBL" id="KAK2562557.1"/>
    </source>
</evidence>
<reference evidence="2" key="1">
    <citation type="journal article" date="2023" name="G3 (Bethesda)">
        <title>Whole genome assembly and annotation of the endangered Caribbean coral Acropora cervicornis.</title>
        <authorList>
            <person name="Selwyn J.D."/>
            <person name="Vollmer S.V."/>
        </authorList>
    </citation>
    <scope>NUCLEOTIDE SEQUENCE</scope>
    <source>
        <strain evidence="2">K2</strain>
    </source>
</reference>
<comment type="caution">
    <text evidence="2">The sequence shown here is derived from an EMBL/GenBank/DDBJ whole genome shotgun (WGS) entry which is preliminary data.</text>
</comment>
<sequence>MRHQTRTNADKSKNSKEHAVVVIPDGEKLNDGQYLSKRNEDLNGNQQLGFKRTDRRYLIADYGILGNSDDEDSSKWAAAEIRKVPLRSSDRNNLTQQQPNGQNSSVIATVPKAVSFNVNLSQSKGIDIEETVPFKKYPLEDSVTNTSTKVSLGQIGSVTATDKNLQSRVRQSENTDLLSNIVGNQTVKGRLLKNDTANKETMGKPHNSDNDIRLLPSKENASRYPQNATYGKENEIQGNYQIAPQNAPSKSRGNEGAMSPFAPNASIATSTSQRKISNTTREPKLFIELGKKDSAQNITSGKVKVPQESNKVIQLMTRGNASAVMSLNGFSKGERETHDQAPSLSINFTRLRSDQSFDVQMTPSQSSKVSYKDNHIHIQPQNVPHPFKANMSKGTTVPTNQSHVINKALYRVKANGRQYSTLLERLNSDIVAAGAEPLTVDINSERGVSNEAFQEEPAAGRTFAGKVLEAALNDGSLNSKRNQDHESQSEVQQDESLARALNASSVSSIIYSANQALFDTDNQVFSKKSEQGKLSSKRNGPRNKRGNYLHQLVKHHHDFGKNALHSKLKHKETPSKAIARQVINLGNHYLWFGAQNSVDANGYPRQNTAAVNTVRRDGSKLLNSGKALEESIETKGYKALQNALSSMEFTQEGQAGSEFQYGTPLVNKYWEDAHPEKTPTRIVFQDGTGRSVHQGLVHISKLNQTISADNGTSEVNSDSSASHDQGNREADKAKTHRGDESNMNSAQSGQQESGNKSENSTETKNDKEISAIVQSTNSTTPNDNTENQSQEMKATNQSEHKTPINAQPSVVVKQLSTSTSEPETYHVIVRDEGKKITNEKGHVTVIISGPTAKQATMGADNTLLIPQTDNLHLPSENMFNDNTVSNANQGTNSHHNERISSMLSTFSKSNDSLSLLQDDAVSALKVSEGIEKQFGKGENLNVKISAEQRSGNKTGTDEDSPMQQQHHFVQIGQDLKDDVDGLQMEEVTRPGVQEEQHQEKEKPLEPFNGEYLDQLGEQSENVPTLNIVLDPTHKIAGSMSVGGRVVPLSSTALQETKMLKQKLDCHTDPKNTKRTLTVLTCKKKHSLYMLPESEAYLGNQEINSSPPLQLDQVMNVLNNQVKATINNEMKYESKDIQKMLTGMSLPSSTLMDVDDDYPDSESPQRSSIGPDESYTSTPVIERQHRPFIHQRHHFGFMPHLGFFNHFGLSNRRHYWRNHRHHNPFLVMAHKDSDEGFWDYQHNIFIPRASNFEDSDDEEEERNKKKWTPWSHQGHRRGNWFMARPTFHNPHYTPGHRDLFHLRLPTIFGRSGPWKPSMFFKQERGAKRTAVVHKTMRGDRDMCKPIIDGPSPPLKGEWEYLGKVLSSCPCRQSDSEW</sequence>
<gene>
    <name evidence="2" type="ORF">P5673_014236</name>
</gene>
<feature type="region of interest" description="Disordered" evidence="1">
    <location>
        <begin position="1250"/>
        <end position="1271"/>
    </location>
</feature>
<protein>
    <submittedName>
        <fullName evidence="2">Uncharacterized protein</fullName>
    </submittedName>
</protein>
<feature type="compositionally biased region" description="Basic and acidic residues" evidence="1">
    <location>
        <begin position="195"/>
        <end position="212"/>
    </location>
</feature>
<proteinExistence type="predicted"/>
<feature type="compositionally biased region" description="Basic and acidic residues" evidence="1">
    <location>
        <begin position="759"/>
        <end position="769"/>
    </location>
</feature>
<keyword evidence="3" id="KW-1185">Reference proteome</keyword>
<evidence type="ECO:0000256" key="1">
    <source>
        <dbReference type="SAM" id="MobiDB-lite"/>
    </source>
</evidence>
<feature type="compositionally biased region" description="Polar residues" evidence="1">
    <location>
        <begin position="741"/>
        <end position="758"/>
    </location>
</feature>
<dbReference type="Proteomes" id="UP001249851">
    <property type="component" value="Unassembled WGS sequence"/>
</dbReference>
<accession>A0AAD9QJV9</accession>
<feature type="region of interest" description="Disordered" evidence="1">
    <location>
        <begin position="195"/>
        <end position="225"/>
    </location>
</feature>